<evidence type="ECO:0000256" key="2">
    <source>
        <dbReference type="ARBA" id="ARBA00022679"/>
    </source>
</evidence>
<feature type="domain" description="RWD" evidence="10">
    <location>
        <begin position="45"/>
        <end position="186"/>
    </location>
</feature>
<keyword evidence="2" id="KW-0808">Transferase</keyword>
<evidence type="ECO:0000313" key="13">
    <source>
        <dbReference type="Proteomes" id="UP001178507"/>
    </source>
</evidence>
<dbReference type="SMART" id="SM00647">
    <property type="entry name" value="IBR"/>
    <property type="match status" value="3"/>
</dbReference>
<dbReference type="Gene3D" id="3.10.110.10">
    <property type="entry name" value="Ubiquitin Conjugating Enzyme"/>
    <property type="match status" value="1"/>
</dbReference>
<dbReference type="InterPro" id="IPR016135">
    <property type="entry name" value="UBQ-conjugating_enzyme/RWD"/>
</dbReference>
<accession>A0AA36NAF3</accession>
<evidence type="ECO:0000256" key="8">
    <source>
        <dbReference type="PROSITE-ProRule" id="PRU00175"/>
    </source>
</evidence>
<feature type="domain" description="RING-type" evidence="9">
    <location>
        <begin position="226"/>
        <end position="272"/>
    </location>
</feature>
<dbReference type="SMART" id="SM00184">
    <property type="entry name" value="RING"/>
    <property type="match status" value="3"/>
</dbReference>
<dbReference type="InterPro" id="IPR001841">
    <property type="entry name" value="Znf_RING"/>
</dbReference>
<dbReference type="InterPro" id="IPR006575">
    <property type="entry name" value="RWD_dom"/>
</dbReference>
<proteinExistence type="predicted"/>
<dbReference type="AlphaFoldDB" id="A0AA36NAF3"/>
<dbReference type="Gene3D" id="3.30.40.10">
    <property type="entry name" value="Zinc/RING finger domain, C3HC4 (zinc finger)"/>
    <property type="match status" value="1"/>
</dbReference>
<dbReference type="InterPro" id="IPR002867">
    <property type="entry name" value="IBR_dom"/>
</dbReference>
<keyword evidence="6" id="KW-0833">Ubl conjugation pathway</keyword>
<comment type="pathway">
    <text evidence="1">Protein modification; protein ubiquitination.</text>
</comment>
<dbReference type="Gene3D" id="1.20.120.1750">
    <property type="match status" value="2"/>
</dbReference>
<dbReference type="PROSITE" id="PS50908">
    <property type="entry name" value="RWD"/>
    <property type="match status" value="1"/>
</dbReference>
<dbReference type="InterPro" id="IPR027370">
    <property type="entry name" value="Znf-RING_euk"/>
</dbReference>
<evidence type="ECO:0000259" key="10">
    <source>
        <dbReference type="PROSITE" id="PS50908"/>
    </source>
</evidence>
<dbReference type="InterPro" id="IPR044066">
    <property type="entry name" value="TRIAD_supradom"/>
</dbReference>
<keyword evidence="4" id="KW-0677">Repeat</keyword>
<reference evidence="12" key="1">
    <citation type="submission" date="2023-08" db="EMBL/GenBank/DDBJ databases">
        <authorList>
            <person name="Chen Y."/>
            <person name="Shah S."/>
            <person name="Dougan E. K."/>
            <person name="Thang M."/>
            <person name="Chan C."/>
        </authorList>
    </citation>
    <scope>NUCLEOTIDE SEQUENCE</scope>
</reference>
<dbReference type="Proteomes" id="UP001178507">
    <property type="component" value="Unassembled WGS sequence"/>
</dbReference>
<dbReference type="InterPro" id="IPR013083">
    <property type="entry name" value="Znf_RING/FYVE/PHD"/>
</dbReference>
<dbReference type="Pfam" id="PF01485">
    <property type="entry name" value="IBR"/>
    <property type="match status" value="1"/>
</dbReference>
<keyword evidence="13" id="KW-1185">Reference proteome</keyword>
<dbReference type="SUPFAM" id="SSF54495">
    <property type="entry name" value="UBC-like"/>
    <property type="match status" value="1"/>
</dbReference>
<comment type="caution">
    <text evidence="12">The sequence shown here is derived from an EMBL/GenBank/DDBJ whole genome shotgun (WGS) entry which is preliminary data.</text>
</comment>
<feature type="domain" description="RING-type" evidence="11">
    <location>
        <begin position="222"/>
        <end position="450"/>
    </location>
</feature>
<protein>
    <recommendedName>
        <fullName evidence="14">RBR-type E3 ubiquitin transferase</fullName>
    </recommendedName>
</protein>
<dbReference type="Pfam" id="PF22191">
    <property type="entry name" value="IBR_1"/>
    <property type="match status" value="1"/>
</dbReference>
<dbReference type="InterPro" id="IPR051628">
    <property type="entry name" value="LUBAC_E3_Ligases"/>
</dbReference>
<dbReference type="PANTHER" id="PTHR22770">
    <property type="entry name" value="UBIQUITIN CONJUGATING ENZYME 7 INTERACTING PROTEIN-RELATED"/>
    <property type="match status" value="1"/>
</dbReference>
<dbReference type="EMBL" id="CAUJNA010003308">
    <property type="protein sequence ID" value="CAJ1398704.1"/>
    <property type="molecule type" value="Genomic_DNA"/>
</dbReference>
<evidence type="ECO:0000256" key="7">
    <source>
        <dbReference type="ARBA" id="ARBA00022833"/>
    </source>
</evidence>
<gene>
    <name evidence="12" type="ORF">EVOR1521_LOCUS22428</name>
</gene>
<evidence type="ECO:0008006" key="14">
    <source>
        <dbReference type="Google" id="ProtNLM"/>
    </source>
</evidence>
<evidence type="ECO:0000259" key="9">
    <source>
        <dbReference type="PROSITE" id="PS50089"/>
    </source>
</evidence>
<evidence type="ECO:0000313" key="12">
    <source>
        <dbReference type="EMBL" id="CAJ1398704.1"/>
    </source>
</evidence>
<dbReference type="CDD" id="cd20341">
    <property type="entry name" value="BRcat_RBR_RNF14"/>
    <property type="match status" value="1"/>
</dbReference>
<dbReference type="Pfam" id="PF05773">
    <property type="entry name" value="RWD"/>
    <property type="match status" value="1"/>
</dbReference>
<name>A0AA36NAF3_9DINO</name>
<evidence type="ECO:0000256" key="3">
    <source>
        <dbReference type="ARBA" id="ARBA00022723"/>
    </source>
</evidence>
<dbReference type="GO" id="GO:0008270">
    <property type="term" value="F:zinc ion binding"/>
    <property type="evidence" value="ECO:0007669"/>
    <property type="project" value="UniProtKB-KW"/>
</dbReference>
<evidence type="ECO:0000256" key="1">
    <source>
        <dbReference type="ARBA" id="ARBA00004906"/>
    </source>
</evidence>
<sequence length="546" mass="60474">MAHSEGSPELGSADVPAALRFAHQVAGLRSLGSTAETEAEEGQKQEIESLELIFEESLQILSPEGERPVLFQLQVPVAVDDWVELLIETGDGQVPAGAVQALPPALLRVALPPHYPLEGPSAPVLVVEVPHLGAAATELEPSGRPEQIGRYNCGMDLGMTNLQSHLSVESGVFDLVEQLKEELAVPSRLVLRQEMFSEDPMQAALRLLSHDQHVRNERRQQETQVCPVCFDELQGSRGVFLSCGHFGCRDCLQQMATLHTSEADVTALRCPVPDCRECFDMGVLRQLLGSDSELLQKYEELSLKHCIDTMEDVVYCPRCDLEGGGNRVPCIQDEDHMACCEVCGFAFCGKCRSAYHPGATCTSADDRMEALEARAAGKGREAAAARSELLTLRHLAKTTKNCPKCNMGIEKTDGCSKVCCTNCKIYFCWRCGKTITGYDHFATSECRLFDDEEIRRWNQQVHHIDKAQARAQEARFLAQFIDPAQMWQQARECPRCRAAVVRDGKNNHLRCYACMTQFCAKCFQILQKGKAGEHFNKLGSCPQHSD</sequence>
<evidence type="ECO:0000256" key="5">
    <source>
        <dbReference type="ARBA" id="ARBA00022771"/>
    </source>
</evidence>
<evidence type="ECO:0000256" key="4">
    <source>
        <dbReference type="ARBA" id="ARBA00022737"/>
    </source>
</evidence>
<dbReference type="GO" id="GO:0016740">
    <property type="term" value="F:transferase activity"/>
    <property type="evidence" value="ECO:0007669"/>
    <property type="project" value="UniProtKB-KW"/>
</dbReference>
<dbReference type="PROSITE" id="PS50089">
    <property type="entry name" value="ZF_RING_2"/>
    <property type="match status" value="1"/>
</dbReference>
<dbReference type="PROSITE" id="PS51873">
    <property type="entry name" value="TRIAD"/>
    <property type="match status" value="1"/>
</dbReference>
<evidence type="ECO:0000256" key="6">
    <source>
        <dbReference type="ARBA" id="ARBA00022786"/>
    </source>
</evidence>
<evidence type="ECO:0000259" key="11">
    <source>
        <dbReference type="PROSITE" id="PS51873"/>
    </source>
</evidence>
<keyword evidence="5 8" id="KW-0863">Zinc-finger</keyword>
<keyword evidence="3" id="KW-0479">Metal-binding</keyword>
<dbReference type="SUPFAM" id="SSF57850">
    <property type="entry name" value="RING/U-box"/>
    <property type="match status" value="4"/>
</dbReference>
<keyword evidence="7" id="KW-0862">Zinc</keyword>
<organism evidence="12 13">
    <name type="scientific">Effrenium voratum</name>
    <dbReference type="NCBI Taxonomy" id="2562239"/>
    <lineage>
        <taxon>Eukaryota</taxon>
        <taxon>Sar</taxon>
        <taxon>Alveolata</taxon>
        <taxon>Dinophyceae</taxon>
        <taxon>Suessiales</taxon>
        <taxon>Symbiodiniaceae</taxon>
        <taxon>Effrenium</taxon>
    </lineage>
</organism>
<dbReference type="Pfam" id="PF13445">
    <property type="entry name" value="zf-RING_UBOX"/>
    <property type="match status" value="1"/>
</dbReference>